<sequence length="303" mass="34979">MGKTIFITGSSGFIGKNLSEHFKDKYNIIAPAHKELDLLSEKEVRTFFRDNDIDYVIHCANIGGNRKYCGTSNVVGDNLRMFFNIADNSGHFERLIHFGSGAEYDKTRDLRSVREDEFGEYVPRDDYGFSKYCISKYIGEYSNFFCLRLFGVFGRYEDYEYKFISNAVVKNLLHMPVTIRQNVNFSWLYIKDLFPVVEYFLAKDPEFAFYNVTPPENLDLVSVAREINSVSDYKSDIIVENEGMNLDYSGSNERLAAEIKKLRFTPFDSALKELTGYYKSILPTIDMDTILQDSYASGCRIKK</sequence>
<gene>
    <name evidence="3" type="ordered locus">Mpet_1373</name>
</gene>
<dbReference type="KEGG" id="mpi:Mpet_1373"/>
<dbReference type="OrthoDB" id="4907at2157"/>
<keyword evidence="4" id="KW-1185">Reference proteome</keyword>
<organism evidence="3 4">
    <name type="scientific">Methanolacinia petrolearia (strain DSM 11571 / OCM 486 / SEBR 4847)</name>
    <name type="common">Methanoplanus petrolearius</name>
    <dbReference type="NCBI Taxonomy" id="679926"/>
    <lineage>
        <taxon>Archaea</taxon>
        <taxon>Methanobacteriati</taxon>
        <taxon>Methanobacteriota</taxon>
        <taxon>Stenosarchaea group</taxon>
        <taxon>Methanomicrobia</taxon>
        <taxon>Methanomicrobiales</taxon>
        <taxon>Methanomicrobiaceae</taxon>
        <taxon>Methanolacinia</taxon>
    </lineage>
</organism>
<dbReference type="Pfam" id="PF01370">
    <property type="entry name" value="Epimerase"/>
    <property type="match status" value="1"/>
</dbReference>
<evidence type="ECO:0000259" key="2">
    <source>
        <dbReference type="Pfam" id="PF01370"/>
    </source>
</evidence>
<dbReference type="Proteomes" id="UP000006565">
    <property type="component" value="Chromosome"/>
</dbReference>
<dbReference type="HOGENOM" id="CLU_936093_0_0_2"/>
<dbReference type="SUPFAM" id="SSF51735">
    <property type="entry name" value="NAD(P)-binding Rossmann-fold domains"/>
    <property type="match status" value="1"/>
</dbReference>
<protein>
    <submittedName>
        <fullName evidence="3">NAD-dependent epimerase/dehydratase</fullName>
    </submittedName>
</protein>
<evidence type="ECO:0000313" key="3">
    <source>
        <dbReference type="EMBL" id="ADN36133.1"/>
    </source>
</evidence>
<evidence type="ECO:0000313" key="4">
    <source>
        <dbReference type="Proteomes" id="UP000006565"/>
    </source>
</evidence>
<dbReference type="Gene3D" id="3.40.50.720">
    <property type="entry name" value="NAD(P)-binding Rossmann-like Domain"/>
    <property type="match status" value="1"/>
</dbReference>
<reference evidence="3 4" key="1">
    <citation type="journal article" date="2010" name="Stand. Genomic Sci.">
        <title>Complete genome sequence of Methanoplanus petrolearius type strain (SEBR 4847).</title>
        <authorList>
            <person name="Brambilla E."/>
            <person name="Djao O.D."/>
            <person name="Daligault H."/>
            <person name="Lapidus A."/>
            <person name="Lucas S."/>
            <person name="Hammon N."/>
            <person name="Nolan M."/>
            <person name="Tice H."/>
            <person name="Cheng J.F."/>
            <person name="Han C."/>
            <person name="Tapia R."/>
            <person name="Goodwin L."/>
            <person name="Pitluck S."/>
            <person name="Liolios K."/>
            <person name="Ivanova N."/>
            <person name="Mavromatis K."/>
            <person name="Mikhailova N."/>
            <person name="Pati A."/>
            <person name="Chen A."/>
            <person name="Palaniappan K."/>
            <person name="Land M."/>
            <person name="Hauser L."/>
            <person name="Chang Y.J."/>
            <person name="Jeffries C.D."/>
            <person name="Rohde M."/>
            <person name="Spring S."/>
            <person name="Sikorski J."/>
            <person name="Goker M."/>
            <person name="Woyke T."/>
            <person name="Bristow J."/>
            <person name="Eisen J.A."/>
            <person name="Markowitz V."/>
            <person name="Hugenholtz P."/>
            <person name="Kyrpides N.C."/>
            <person name="Klenk H.P."/>
        </authorList>
    </citation>
    <scope>NUCLEOTIDE SEQUENCE [LARGE SCALE GENOMIC DNA]</scope>
    <source>
        <strain evidence="4">DSM 11571 / OCM 486 / SEBR 4847</strain>
    </source>
</reference>
<dbReference type="InterPro" id="IPR001509">
    <property type="entry name" value="Epimerase_deHydtase"/>
</dbReference>
<name>E1REW2_METP4</name>
<comment type="similarity">
    <text evidence="1">Belongs to the NAD(P)-dependent epimerase/dehydratase family.</text>
</comment>
<evidence type="ECO:0000256" key="1">
    <source>
        <dbReference type="ARBA" id="ARBA00007637"/>
    </source>
</evidence>
<dbReference type="PANTHER" id="PTHR43000">
    <property type="entry name" value="DTDP-D-GLUCOSE 4,6-DEHYDRATASE-RELATED"/>
    <property type="match status" value="1"/>
</dbReference>
<proteinExistence type="inferred from homology"/>
<dbReference type="AlphaFoldDB" id="E1REW2"/>
<dbReference type="InterPro" id="IPR036291">
    <property type="entry name" value="NAD(P)-bd_dom_sf"/>
</dbReference>
<dbReference type="EMBL" id="CP002117">
    <property type="protein sequence ID" value="ADN36133.1"/>
    <property type="molecule type" value="Genomic_DNA"/>
</dbReference>
<dbReference type="GeneID" id="9743842"/>
<dbReference type="STRING" id="679926.Mpet_1373"/>
<dbReference type="RefSeq" id="WP_013329310.1">
    <property type="nucleotide sequence ID" value="NC_014507.1"/>
</dbReference>
<dbReference type="eggNOG" id="arCOG01369">
    <property type="taxonomic scope" value="Archaea"/>
</dbReference>
<feature type="domain" description="NAD-dependent epimerase/dehydratase" evidence="2">
    <location>
        <begin position="5"/>
        <end position="211"/>
    </location>
</feature>
<accession>E1REW2</accession>